<reference evidence="8 9" key="1">
    <citation type="submission" date="2015-12" db="EMBL/GenBank/DDBJ databases">
        <title>Dictyostelia acquired genes for synthesis and detection of signals that induce cell-type specialization by lateral gene transfer from prokaryotes.</title>
        <authorList>
            <person name="Gloeckner G."/>
            <person name="Schaap P."/>
        </authorList>
    </citation>
    <scope>NUCLEOTIDE SEQUENCE [LARGE SCALE GENOMIC DNA]</scope>
    <source>
        <strain evidence="8 9">TK</strain>
    </source>
</reference>
<dbReference type="InParanoid" id="A0A151ZIU1"/>
<dbReference type="InterPro" id="IPR025110">
    <property type="entry name" value="AMP-bd_C"/>
</dbReference>
<evidence type="ECO:0000256" key="5">
    <source>
        <dbReference type="ARBA" id="ARBA00060247"/>
    </source>
</evidence>
<evidence type="ECO:0000256" key="4">
    <source>
        <dbReference type="ARBA" id="ARBA00022840"/>
    </source>
</evidence>
<dbReference type="FunCoup" id="A0A151ZIU1">
    <property type="interactions" value="98"/>
</dbReference>
<comment type="function">
    <text evidence="5">Carboxylate--CoA ligase that may use 4-coumarate as substrate. Follows a two-step reaction mechanism, wherein the carboxylate substrate first undergoes adenylation by ATP, followed by a thioesterification in the presence of CoA to yield the final CoA thioester.</text>
</comment>
<keyword evidence="9" id="KW-1185">Reference proteome</keyword>
<dbReference type="InterPro" id="IPR000873">
    <property type="entry name" value="AMP-dep_synth/lig_dom"/>
</dbReference>
<sequence>MFKHNNEIYFKSKYPDIVIPTDKSLSELILSSLKQQADNIPMLINGFTHREFNTHEIIDLIEKCASGFHQLGAMKGDIVAILLPNLPEYAVLFHGALLNGCIVSLVNPEYTVDEFVKTIGTVQPKFVVSTTTILERVGGSFQSFLPTIKHTVLIGDVEIPNTTSFQNLTRNEGKYPKVAINNMKDIAIIPFSSGTTGLFKGVSLTHHNVISNIYQVKVFESSLLYKKDSIVGTLPMFHIYGCMLFLGLYLIDPHTVVICPKFDAVKFLEVMEKYEINIAYIVPPIVLLFAKSPLIDKYNLSKLRILFSGAAPLSDTVEQAIKTRFNGNVIIKQGYGLTETSPATHITPSGALRSGSAGLLLPNQIAKIVSTETGKHLGPNERGELCIKGPNVMAGYFNNPKATNETIDSDLFLHTGDIAYVDDDGYYFIVDRVKELIKYKGFQVAPAELEGLLLSNELIQDVCVVGVPDGDNGEVPRAFVVLKPGNEGKVTQQQINDWLNPKISNYKRLRGGIFFISAIPKSATGKLLRKNLKSNL</sequence>
<evidence type="ECO:0000256" key="1">
    <source>
        <dbReference type="ARBA" id="ARBA00006432"/>
    </source>
</evidence>
<keyword evidence="2 8" id="KW-0436">Ligase</keyword>
<dbReference type="FunFam" id="3.40.50.12780:FF:000003">
    <property type="entry name" value="Long-chain-fatty-acid--CoA ligase FadD"/>
    <property type="match status" value="1"/>
</dbReference>
<dbReference type="Pfam" id="PF00501">
    <property type="entry name" value="AMP-binding"/>
    <property type="match status" value="1"/>
</dbReference>
<evidence type="ECO:0000259" key="7">
    <source>
        <dbReference type="Pfam" id="PF13193"/>
    </source>
</evidence>
<dbReference type="PANTHER" id="PTHR24096">
    <property type="entry name" value="LONG-CHAIN-FATTY-ACID--COA LIGASE"/>
    <property type="match status" value="1"/>
</dbReference>
<comment type="caution">
    <text evidence="8">The sequence shown here is derived from an EMBL/GenBank/DDBJ whole genome shotgun (WGS) entry which is preliminary data.</text>
</comment>
<accession>A0A151ZIU1</accession>
<name>A0A151ZIU1_TIELA</name>
<evidence type="ECO:0000256" key="2">
    <source>
        <dbReference type="ARBA" id="ARBA00022598"/>
    </source>
</evidence>
<dbReference type="GO" id="GO:0005524">
    <property type="term" value="F:ATP binding"/>
    <property type="evidence" value="ECO:0007669"/>
    <property type="project" value="UniProtKB-KW"/>
</dbReference>
<gene>
    <name evidence="8" type="ORF">DLAC_05327</name>
</gene>
<dbReference type="OrthoDB" id="10253869at2759"/>
<proteinExistence type="inferred from homology"/>
<dbReference type="Gene3D" id="3.40.50.980">
    <property type="match status" value="2"/>
</dbReference>
<evidence type="ECO:0000313" key="8">
    <source>
        <dbReference type="EMBL" id="KYQ93918.1"/>
    </source>
</evidence>
<evidence type="ECO:0000256" key="3">
    <source>
        <dbReference type="ARBA" id="ARBA00022741"/>
    </source>
</evidence>
<organism evidence="8 9">
    <name type="scientific">Tieghemostelium lacteum</name>
    <name type="common">Slime mold</name>
    <name type="synonym">Dictyostelium lacteum</name>
    <dbReference type="NCBI Taxonomy" id="361077"/>
    <lineage>
        <taxon>Eukaryota</taxon>
        <taxon>Amoebozoa</taxon>
        <taxon>Evosea</taxon>
        <taxon>Eumycetozoa</taxon>
        <taxon>Dictyostelia</taxon>
        <taxon>Dictyosteliales</taxon>
        <taxon>Raperosteliaceae</taxon>
        <taxon>Tieghemostelium</taxon>
    </lineage>
</organism>
<dbReference type="Proteomes" id="UP000076078">
    <property type="component" value="Unassembled WGS sequence"/>
</dbReference>
<dbReference type="CDD" id="cd05911">
    <property type="entry name" value="Firefly_Luc_like"/>
    <property type="match status" value="1"/>
</dbReference>
<dbReference type="GO" id="GO:0016405">
    <property type="term" value="F:CoA-ligase activity"/>
    <property type="evidence" value="ECO:0007669"/>
    <property type="project" value="TreeGrafter"/>
</dbReference>
<dbReference type="STRING" id="361077.A0A151ZIU1"/>
<feature type="domain" description="AMP-dependent synthetase/ligase" evidence="6">
    <location>
        <begin position="43"/>
        <end position="397"/>
    </location>
</feature>
<dbReference type="OMA" id="PNSSFWY"/>
<evidence type="ECO:0000259" key="6">
    <source>
        <dbReference type="Pfam" id="PF00501"/>
    </source>
</evidence>
<feature type="domain" description="AMP-binding enzyme C-terminal" evidence="7">
    <location>
        <begin position="448"/>
        <end position="526"/>
    </location>
</feature>
<dbReference type="Pfam" id="PF13193">
    <property type="entry name" value="AMP-binding_C"/>
    <property type="match status" value="1"/>
</dbReference>
<dbReference type="PANTHER" id="PTHR24096:SF149">
    <property type="entry name" value="AMP-BINDING DOMAIN-CONTAINING PROTEIN-RELATED"/>
    <property type="match status" value="1"/>
</dbReference>
<dbReference type="InterPro" id="IPR045851">
    <property type="entry name" value="AMP-bd_C_sf"/>
</dbReference>
<dbReference type="SUPFAM" id="SSF56801">
    <property type="entry name" value="Acetyl-CoA synthetase-like"/>
    <property type="match status" value="1"/>
</dbReference>
<comment type="similarity">
    <text evidence="1">Belongs to the ATP-dependent AMP-binding enzyme family.</text>
</comment>
<dbReference type="FunFam" id="3.30.300.30:FF:000007">
    <property type="entry name" value="4-coumarate--CoA ligase 2"/>
    <property type="match status" value="1"/>
</dbReference>
<protein>
    <submittedName>
        <fullName evidence="8">4-coumarate-CoA ligase</fullName>
    </submittedName>
</protein>
<dbReference type="Gene3D" id="3.30.300.30">
    <property type="match status" value="1"/>
</dbReference>
<dbReference type="Gene3D" id="2.30.38.10">
    <property type="entry name" value="Luciferase, Domain 3"/>
    <property type="match status" value="1"/>
</dbReference>
<keyword evidence="3" id="KW-0547">Nucleotide-binding</keyword>
<dbReference type="EMBL" id="LODT01000025">
    <property type="protein sequence ID" value="KYQ93918.1"/>
    <property type="molecule type" value="Genomic_DNA"/>
</dbReference>
<dbReference type="AlphaFoldDB" id="A0A151ZIU1"/>
<keyword evidence="4" id="KW-0067">ATP-binding</keyword>
<evidence type="ECO:0000313" key="9">
    <source>
        <dbReference type="Proteomes" id="UP000076078"/>
    </source>
</evidence>